<dbReference type="GO" id="GO:0005524">
    <property type="term" value="F:ATP binding"/>
    <property type="evidence" value="ECO:0007669"/>
    <property type="project" value="UniProtKB-UniRule"/>
</dbReference>
<dbReference type="RefSeq" id="WP_198462146.1">
    <property type="nucleotide sequence ID" value="NZ_JABBCQ020000024.1"/>
</dbReference>
<dbReference type="GO" id="GO:0043138">
    <property type="term" value="F:3'-5' DNA helicase activity"/>
    <property type="evidence" value="ECO:0007669"/>
    <property type="project" value="TreeGrafter"/>
</dbReference>
<dbReference type="EMBL" id="JABBCQ020000024">
    <property type="protein sequence ID" value="MBI1626787.1"/>
    <property type="molecule type" value="Genomic_DNA"/>
</dbReference>
<evidence type="ECO:0000256" key="3">
    <source>
        <dbReference type="ARBA" id="ARBA00022806"/>
    </source>
</evidence>
<dbReference type="AlphaFoldDB" id="A0A843BFH8"/>
<dbReference type="Proteomes" id="UP000530032">
    <property type="component" value="Unassembled WGS sequence"/>
</dbReference>
<proteinExistence type="predicted"/>
<keyword evidence="3 6" id="KW-0347">Helicase</keyword>
<dbReference type="InterPro" id="IPR014016">
    <property type="entry name" value="UvrD-like_ATP-bd"/>
</dbReference>
<name>A0A843BFH8_9BURK</name>
<evidence type="ECO:0000256" key="5">
    <source>
        <dbReference type="ARBA" id="ARBA00034923"/>
    </source>
</evidence>
<evidence type="ECO:0000256" key="2">
    <source>
        <dbReference type="ARBA" id="ARBA00022801"/>
    </source>
</evidence>
<evidence type="ECO:0000313" key="9">
    <source>
        <dbReference type="Proteomes" id="UP000530032"/>
    </source>
</evidence>
<reference evidence="8" key="1">
    <citation type="submission" date="2020-12" db="EMBL/GenBank/DDBJ databases">
        <title>Comamonas sp. nov., isolated from stream water.</title>
        <authorList>
            <person name="Park K.-H."/>
        </authorList>
    </citation>
    <scope>NUCLEOTIDE SEQUENCE</scope>
    <source>
        <strain evidence="8">EJ-4</strain>
    </source>
</reference>
<gene>
    <name evidence="8" type="ORF">HF327_020125</name>
</gene>
<sequence>MSIPAITPNDLAELKSLAPGLDFTDAERQAVLLATGTWDINAAPGSGKTTVLAAKLLLHARKWPYDQRGICVLSHTTVARDEIQKRLAATPDGARLLAYPHFIGTIHSFVDRFLALPALRSSGITVDVIDDDVFAQKAIALAIKNTSVWGWAKNNVGVKPMIGGLVYRGPNLELDSENGTLPKESAKTYPVLANVKAELSTAGVFRFADMFAFAEYLLAKCPDVKDHLSRRFPMVYIDEMQDTSIEQEALLDKLFNASVLVQRFGDVNQRILSSGADPSQLSFPAAAALPISSSKRFGPTIASAVSTVRVGGAPVTGAAGDVHPPMLLMYTAARVADVVGHFAHCVLDRFDDTTLHKSSVKALCARKQGNAETQMPGRTLLDYWPAYLEQSKSGGRSERLWALLRQPSEPKLRTGSMYSRAIDVKRATLLVLRAVKSPHIDGVRDGSQLVRRLTDAGQDSTAVVQLFHTLALAKDLDGSDEGRARAVAIFYQYLHPLFPAKMTLAEFQALPVFYPPEKEPEQEVGQQRCRVTKDGRSVEVEIGTVASMKGETHLATLVLESLGYPSRRFDLQVALPVLAGLNARDPKMKESGLSQFRSLYVGMSRPTSFLCLAVNQARVSDDCVAALQQQGWAIEVLN</sequence>
<accession>A0A843BFH8</accession>
<dbReference type="PROSITE" id="PS51198">
    <property type="entry name" value="UVRD_HELICASE_ATP_BIND"/>
    <property type="match status" value="1"/>
</dbReference>
<dbReference type="GO" id="GO:0003677">
    <property type="term" value="F:DNA binding"/>
    <property type="evidence" value="ECO:0007669"/>
    <property type="project" value="InterPro"/>
</dbReference>
<dbReference type="InterPro" id="IPR027417">
    <property type="entry name" value="P-loop_NTPase"/>
</dbReference>
<organism evidence="8 9">
    <name type="scientific">Comamonas suwonensis</name>
    <dbReference type="NCBI Taxonomy" id="2606214"/>
    <lineage>
        <taxon>Bacteria</taxon>
        <taxon>Pseudomonadati</taxon>
        <taxon>Pseudomonadota</taxon>
        <taxon>Betaproteobacteria</taxon>
        <taxon>Burkholderiales</taxon>
        <taxon>Comamonadaceae</taxon>
        <taxon>Comamonas</taxon>
    </lineage>
</organism>
<protein>
    <recommendedName>
        <fullName evidence="5">DNA 3'-5' helicase II</fullName>
    </recommendedName>
</protein>
<evidence type="ECO:0000259" key="7">
    <source>
        <dbReference type="PROSITE" id="PS51198"/>
    </source>
</evidence>
<feature type="domain" description="UvrD-like helicase ATP-binding" evidence="7">
    <location>
        <begin position="21"/>
        <end position="304"/>
    </location>
</feature>
<dbReference type="Pfam" id="PF00580">
    <property type="entry name" value="UvrD-helicase"/>
    <property type="match status" value="1"/>
</dbReference>
<dbReference type="PANTHER" id="PTHR11070:SF2">
    <property type="entry name" value="ATP-DEPENDENT DNA HELICASE SRS2"/>
    <property type="match status" value="1"/>
</dbReference>
<feature type="binding site" evidence="6">
    <location>
        <begin position="42"/>
        <end position="49"/>
    </location>
    <ligand>
        <name>ATP</name>
        <dbReference type="ChEBI" id="CHEBI:30616"/>
    </ligand>
</feature>
<dbReference type="SUPFAM" id="SSF52540">
    <property type="entry name" value="P-loop containing nucleoside triphosphate hydrolases"/>
    <property type="match status" value="1"/>
</dbReference>
<dbReference type="GO" id="GO:0000725">
    <property type="term" value="P:recombinational repair"/>
    <property type="evidence" value="ECO:0007669"/>
    <property type="project" value="TreeGrafter"/>
</dbReference>
<dbReference type="GO" id="GO:0016787">
    <property type="term" value="F:hydrolase activity"/>
    <property type="evidence" value="ECO:0007669"/>
    <property type="project" value="UniProtKB-UniRule"/>
</dbReference>
<evidence type="ECO:0000256" key="4">
    <source>
        <dbReference type="ARBA" id="ARBA00022840"/>
    </source>
</evidence>
<comment type="caution">
    <text evidence="8">The sequence shown here is derived from an EMBL/GenBank/DDBJ whole genome shotgun (WGS) entry which is preliminary data.</text>
</comment>
<keyword evidence="4 6" id="KW-0067">ATP-binding</keyword>
<keyword evidence="9" id="KW-1185">Reference proteome</keyword>
<dbReference type="InterPro" id="IPR000212">
    <property type="entry name" value="DNA_helicase_UvrD/REP"/>
</dbReference>
<keyword evidence="1 6" id="KW-0547">Nucleotide-binding</keyword>
<evidence type="ECO:0000256" key="1">
    <source>
        <dbReference type="ARBA" id="ARBA00022741"/>
    </source>
</evidence>
<dbReference type="PANTHER" id="PTHR11070">
    <property type="entry name" value="UVRD / RECB / PCRA DNA HELICASE FAMILY MEMBER"/>
    <property type="match status" value="1"/>
</dbReference>
<evidence type="ECO:0000256" key="6">
    <source>
        <dbReference type="PROSITE-ProRule" id="PRU00560"/>
    </source>
</evidence>
<dbReference type="Gene3D" id="3.40.50.300">
    <property type="entry name" value="P-loop containing nucleotide triphosphate hydrolases"/>
    <property type="match status" value="1"/>
</dbReference>
<keyword evidence="2 6" id="KW-0378">Hydrolase</keyword>
<evidence type="ECO:0000313" key="8">
    <source>
        <dbReference type="EMBL" id="MBI1626787.1"/>
    </source>
</evidence>